<evidence type="ECO:0000256" key="1">
    <source>
        <dbReference type="ARBA" id="ARBA00001974"/>
    </source>
</evidence>
<dbReference type="Pfam" id="PF01565">
    <property type="entry name" value="FAD_binding_4"/>
    <property type="match status" value="1"/>
</dbReference>
<organism evidence="7 8">
    <name type="scientific">Lentzea tibetensis</name>
    <dbReference type="NCBI Taxonomy" id="2591470"/>
    <lineage>
        <taxon>Bacteria</taxon>
        <taxon>Bacillati</taxon>
        <taxon>Actinomycetota</taxon>
        <taxon>Actinomycetes</taxon>
        <taxon>Pseudonocardiales</taxon>
        <taxon>Pseudonocardiaceae</taxon>
        <taxon>Lentzea</taxon>
    </lineage>
</organism>
<evidence type="ECO:0000256" key="3">
    <source>
        <dbReference type="ARBA" id="ARBA00022630"/>
    </source>
</evidence>
<evidence type="ECO:0000256" key="5">
    <source>
        <dbReference type="ARBA" id="ARBA00023002"/>
    </source>
</evidence>
<dbReference type="Gene3D" id="3.30.465.10">
    <property type="match status" value="1"/>
</dbReference>
<keyword evidence="4" id="KW-0274">FAD</keyword>
<comment type="similarity">
    <text evidence="2">Belongs to the oxygen-dependent FAD-linked oxidoreductase family.</text>
</comment>
<dbReference type="RefSeq" id="WP_146349801.1">
    <property type="nucleotide sequence ID" value="NZ_VOBR01000003.1"/>
</dbReference>
<dbReference type="PANTHER" id="PTHR42973:SF39">
    <property type="entry name" value="FAD-BINDING PCMH-TYPE DOMAIN-CONTAINING PROTEIN"/>
    <property type="match status" value="1"/>
</dbReference>
<name>A0A563F097_9PSEU</name>
<dbReference type="OrthoDB" id="5169292at2"/>
<evidence type="ECO:0000313" key="7">
    <source>
        <dbReference type="EMBL" id="TWP53390.1"/>
    </source>
</evidence>
<keyword evidence="5" id="KW-0560">Oxidoreductase</keyword>
<evidence type="ECO:0000313" key="8">
    <source>
        <dbReference type="Proteomes" id="UP000316639"/>
    </source>
</evidence>
<keyword evidence="8" id="KW-1185">Reference proteome</keyword>
<feature type="domain" description="FAD-binding PCMH-type" evidence="6">
    <location>
        <begin position="22"/>
        <end position="214"/>
    </location>
</feature>
<comment type="caution">
    <text evidence="7">The sequence shown here is derived from an EMBL/GenBank/DDBJ whole genome shotgun (WGS) entry which is preliminary data.</text>
</comment>
<dbReference type="InterPro" id="IPR016169">
    <property type="entry name" value="FAD-bd_PCMH_sub2"/>
</dbReference>
<reference evidence="7 8" key="1">
    <citation type="submission" date="2019-07" db="EMBL/GenBank/DDBJ databases">
        <title>Lentzea xizangensis sp. nov., isolated from Qinghai-Tibetan Plateau Soils.</title>
        <authorList>
            <person name="Huang J."/>
        </authorList>
    </citation>
    <scope>NUCLEOTIDE SEQUENCE [LARGE SCALE GENOMIC DNA]</scope>
    <source>
        <strain evidence="7 8">FXJ1.1311</strain>
    </source>
</reference>
<protein>
    <submittedName>
        <fullName evidence="7">FAD-dependent oxidoreductase</fullName>
    </submittedName>
</protein>
<evidence type="ECO:0000256" key="4">
    <source>
        <dbReference type="ARBA" id="ARBA00022827"/>
    </source>
</evidence>
<dbReference type="EMBL" id="VOBR01000003">
    <property type="protein sequence ID" value="TWP53390.1"/>
    <property type="molecule type" value="Genomic_DNA"/>
</dbReference>
<keyword evidence="3" id="KW-0285">Flavoprotein</keyword>
<evidence type="ECO:0000259" key="6">
    <source>
        <dbReference type="PROSITE" id="PS51387"/>
    </source>
</evidence>
<dbReference type="GO" id="GO:0071949">
    <property type="term" value="F:FAD binding"/>
    <property type="evidence" value="ECO:0007669"/>
    <property type="project" value="InterPro"/>
</dbReference>
<dbReference type="Proteomes" id="UP000316639">
    <property type="component" value="Unassembled WGS sequence"/>
</dbReference>
<dbReference type="InterPro" id="IPR036318">
    <property type="entry name" value="FAD-bd_PCMH-like_sf"/>
</dbReference>
<dbReference type="PROSITE" id="PS51387">
    <property type="entry name" value="FAD_PCMH"/>
    <property type="match status" value="1"/>
</dbReference>
<dbReference type="InterPro" id="IPR050416">
    <property type="entry name" value="FAD-linked_Oxidoreductase"/>
</dbReference>
<dbReference type="GO" id="GO:0016491">
    <property type="term" value="F:oxidoreductase activity"/>
    <property type="evidence" value="ECO:0007669"/>
    <property type="project" value="UniProtKB-KW"/>
</dbReference>
<dbReference type="AlphaFoldDB" id="A0A563F097"/>
<sequence>METYFPSDHGYDEQRGGFQTAFQHRPAVIFAVEDADDVRKAVRYAADHDLDLTVQNTGHGTQHTRDGGVLITTGRMTGVRVDPGRRTARVEAGALWHHVITAAAPHGLVPLSGSAPDVGVVGYSLRGGIGLLAREFGYARDHVRDVESVDGVVTALEIALFPVARIFGGHLIFDAADEVFDTFRSWTAHAPDTVTTSIGIVGDAVHVRFASTVELDMAVWCGIAAREDTVGWMPYTESGDIYRDPTTPHGYYGDNVLLSDLTPEVLAAVRAPSDVFIIVDIRHMGGALGEPRYLLRLISPLGDKDSVRAAHDRIFAVARPWTVGCEESLVYGPH</sequence>
<gene>
    <name evidence="7" type="ORF">FKR81_05355</name>
</gene>
<dbReference type="PANTHER" id="PTHR42973">
    <property type="entry name" value="BINDING OXIDOREDUCTASE, PUTATIVE (AFU_ORTHOLOGUE AFUA_1G17690)-RELATED"/>
    <property type="match status" value="1"/>
</dbReference>
<dbReference type="InterPro" id="IPR006094">
    <property type="entry name" value="Oxid_FAD_bind_N"/>
</dbReference>
<dbReference type="SUPFAM" id="SSF56176">
    <property type="entry name" value="FAD-binding/transporter-associated domain-like"/>
    <property type="match status" value="1"/>
</dbReference>
<accession>A0A563F097</accession>
<dbReference type="Gene3D" id="3.40.462.20">
    <property type="match status" value="1"/>
</dbReference>
<evidence type="ECO:0000256" key="2">
    <source>
        <dbReference type="ARBA" id="ARBA00005466"/>
    </source>
</evidence>
<dbReference type="InterPro" id="IPR016166">
    <property type="entry name" value="FAD-bd_PCMH"/>
</dbReference>
<proteinExistence type="inferred from homology"/>
<comment type="cofactor">
    <cofactor evidence="1">
        <name>FAD</name>
        <dbReference type="ChEBI" id="CHEBI:57692"/>
    </cofactor>
</comment>